<evidence type="ECO:0000313" key="2">
    <source>
        <dbReference type="EMBL" id="KAJ7944597.1"/>
    </source>
</evidence>
<dbReference type="AlphaFoldDB" id="A0AAD7KRX2"/>
<proteinExistence type="predicted"/>
<dbReference type="InterPro" id="IPR050113">
    <property type="entry name" value="Ub_conjugating_enzyme"/>
</dbReference>
<dbReference type="PROSITE" id="PS50127">
    <property type="entry name" value="UBC_2"/>
    <property type="match status" value="1"/>
</dbReference>
<protein>
    <submittedName>
        <fullName evidence="2">Ubiquitin-conjugating enzyme E2 2</fullName>
    </submittedName>
</protein>
<accession>A0AAD7KRX2</accession>
<dbReference type="Gene3D" id="3.10.110.10">
    <property type="entry name" value="Ubiquitin Conjugating Enzyme"/>
    <property type="match status" value="1"/>
</dbReference>
<comment type="caution">
    <text evidence="2">The sequence shown here is derived from an EMBL/GenBank/DDBJ whole genome shotgun (WGS) entry which is preliminary data.</text>
</comment>
<evidence type="ECO:0000313" key="3">
    <source>
        <dbReference type="Proteomes" id="UP001163823"/>
    </source>
</evidence>
<name>A0AAD7KRX2_QUISA</name>
<sequence length="77" mass="8629">MFHSIVYNDGSLCLDIIQNAWSPCQNVSTILTSVQSLLTDSNPASPANPEAAELYQHDVQAYNKRVRRCARRSIYSV</sequence>
<keyword evidence="3" id="KW-1185">Reference proteome</keyword>
<dbReference type="PANTHER" id="PTHR24067">
    <property type="entry name" value="UBIQUITIN-CONJUGATING ENZYME E2"/>
    <property type="match status" value="1"/>
</dbReference>
<dbReference type="SUPFAM" id="SSF54495">
    <property type="entry name" value="UBC-like"/>
    <property type="match status" value="1"/>
</dbReference>
<feature type="domain" description="UBC core" evidence="1">
    <location>
        <begin position="1"/>
        <end position="75"/>
    </location>
</feature>
<gene>
    <name evidence="2" type="ORF">O6P43_033969</name>
</gene>
<reference evidence="2" key="1">
    <citation type="journal article" date="2023" name="Science">
        <title>Elucidation of the pathway for biosynthesis of saponin adjuvants from the soapbark tree.</title>
        <authorList>
            <person name="Reed J."/>
            <person name="Orme A."/>
            <person name="El-Demerdash A."/>
            <person name="Owen C."/>
            <person name="Martin L.B.B."/>
            <person name="Misra R.C."/>
            <person name="Kikuchi S."/>
            <person name="Rejzek M."/>
            <person name="Martin A.C."/>
            <person name="Harkess A."/>
            <person name="Leebens-Mack J."/>
            <person name="Louveau T."/>
            <person name="Stephenson M.J."/>
            <person name="Osbourn A."/>
        </authorList>
    </citation>
    <scope>NUCLEOTIDE SEQUENCE</scope>
    <source>
        <strain evidence="2">S10</strain>
    </source>
</reference>
<dbReference type="InterPro" id="IPR000608">
    <property type="entry name" value="UBC"/>
</dbReference>
<dbReference type="InterPro" id="IPR016135">
    <property type="entry name" value="UBQ-conjugating_enzyme/RWD"/>
</dbReference>
<evidence type="ECO:0000259" key="1">
    <source>
        <dbReference type="PROSITE" id="PS50127"/>
    </source>
</evidence>
<dbReference type="Proteomes" id="UP001163823">
    <property type="component" value="Chromosome 14"/>
</dbReference>
<dbReference type="EMBL" id="JARAOO010000014">
    <property type="protein sequence ID" value="KAJ7944597.1"/>
    <property type="molecule type" value="Genomic_DNA"/>
</dbReference>
<dbReference type="Pfam" id="PF00179">
    <property type="entry name" value="UQ_con"/>
    <property type="match status" value="1"/>
</dbReference>
<organism evidence="2 3">
    <name type="scientific">Quillaja saponaria</name>
    <name type="common">Soap bark tree</name>
    <dbReference type="NCBI Taxonomy" id="32244"/>
    <lineage>
        <taxon>Eukaryota</taxon>
        <taxon>Viridiplantae</taxon>
        <taxon>Streptophyta</taxon>
        <taxon>Embryophyta</taxon>
        <taxon>Tracheophyta</taxon>
        <taxon>Spermatophyta</taxon>
        <taxon>Magnoliopsida</taxon>
        <taxon>eudicotyledons</taxon>
        <taxon>Gunneridae</taxon>
        <taxon>Pentapetalae</taxon>
        <taxon>rosids</taxon>
        <taxon>fabids</taxon>
        <taxon>Fabales</taxon>
        <taxon>Quillajaceae</taxon>
        <taxon>Quillaja</taxon>
    </lineage>
</organism>
<dbReference type="KEGG" id="qsa:O6P43_033969"/>